<evidence type="ECO:0000313" key="4">
    <source>
        <dbReference type="Proteomes" id="UP000601435"/>
    </source>
</evidence>
<dbReference type="SUPFAM" id="SSF51045">
    <property type="entry name" value="WW domain"/>
    <property type="match status" value="1"/>
</dbReference>
<dbReference type="Pfam" id="PF00397">
    <property type="entry name" value="WW"/>
    <property type="match status" value="1"/>
</dbReference>
<organism evidence="3 4">
    <name type="scientific">Symbiodinium necroappetens</name>
    <dbReference type="NCBI Taxonomy" id="1628268"/>
    <lineage>
        <taxon>Eukaryota</taxon>
        <taxon>Sar</taxon>
        <taxon>Alveolata</taxon>
        <taxon>Dinophyceae</taxon>
        <taxon>Suessiales</taxon>
        <taxon>Symbiodiniaceae</taxon>
        <taxon>Symbiodinium</taxon>
    </lineage>
</organism>
<sequence length="618" mass="68718">MASRLLDESHAIAAFKQQLGIHVKEEEEFGWIAEVGIQSPLPPRWTAHSDASSGYVYYVDHDRQVSSWENPLVPCLRRIVEIGRNYLKCYTAGFFEEQKGILWHQHKQELDKWHGPFMDDAGRQYFVNSEDGISSWQDPRIDAQYVFELESGLLTSLEEILPPARPDTPNFDPKDGHWKTAEGAEVLTLDSPKETQHIIASAARKTFRERKSRTLTTTAQKNARAEYRSTMERMSSVAERLRSLQLDDEEAQRLQLMRKTEARRQRRSGGTAASAPPALAVVRIPSSAEDQARTRQKPTVLDDDACPRPPLSRQDTVPPPPPPEEVMQEALAPNIAPATSPSCAENFAPPAHPPSPQAGKRPVLHGTLERALSQKSQDDAFQGSAFAELELKVRPEVRGECGETDCTLSREAYPRSRAMCRKEKFILLLPSPSIFSSVKDIEVSPRPPPAETAGRPQFPECFGYVVIVRAAGYPHLGGAMLESNVVQKSMVWRRRSLAVCAQRGAEDGTEPSEPPCRPTRAYELLGTRVVLAEGDAALTNTGWRTWAGGWLLAKHFEDQRLEQPRRVLDLSCGTGLAGIALAKAGHEVVLCDLPMNVQTIKDNLARNRCAECPLVGHL</sequence>
<accession>A0A813A1L8</accession>
<dbReference type="InterPro" id="IPR029063">
    <property type="entry name" value="SAM-dependent_MTases_sf"/>
</dbReference>
<dbReference type="EMBL" id="CAJNJA010053375">
    <property type="protein sequence ID" value="CAE7850235.1"/>
    <property type="molecule type" value="Genomic_DNA"/>
</dbReference>
<evidence type="ECO:0000256" key="1">
    <source>
        <dbReference type="SAM" id="MobiDB-lite"/>
    </source>
</evidence>
<dbReference type="SMART" id="SM00456">
    <property type="entry name" value="WW"/>
    <property type="match status" value="2"/>
</dbReference>
<dbReference type="OrthoDB" id="407325at2759"/>
<feature type="non-terminal residue" evidence="3">
    <location>
        <position position="618"/>
    </location>
</feature>
<feature type="domain" description="WW" evidence="2">
    <location>
        <begin position="39"/>
        <end position="73"/>
    </location>
</feature>
<dbReference type="CDD" id="cd02440">
    <property type="entry name" value="AdoMet_MTases"/>
    <property type="match status" value="1"/>
</dbReference>
<dbReference type="InterPro" id="IPR036020">
    <property type="entry name" value="WW_dom_sf"/>
</dbReference>
<feature type="region of interest" description="Disordered" evidence="1">
    <location>
        <begin position="259"/>
        <end position="362"/>
    </location>
</feature>
<gene>
    <name evidence="3" type="primary">eef1akmt3</name>
    <name evidence="3" type="ORF">SNEC2469_LOCUS26330</name>
</gene>
<dbReference type="Gene3D" id="2.20.70.10">
    <property type="match status" value="1"/>
</dbReference>
<dbReference type="PROSITE" id="PS01159">
    <property type="entry name" value="WW_DOMAIN_1"/>
    <property type="match status" value="2"/>
</dbReference>
<feature type="region of interest" description="Disordered" evidence="1">
    <location>
        <begin position="211"/>
        <end position="231"/>
    </location>
</feature>
<evidence type="ECO:0000313" key="3">
    <source>
        <dbReference type="EMBL" id="CAE7850235.1"/>
    </source>
</evidence>
<comment type="caution">
    <text evidence="3">The sequence shown here is derived from an EMBL/GenBank/DDBJ whole genome shotgun (WGS) entry which is preliminary data.</text>
</comment>
<dbReference type="Proteomes" id="UP000601435">
    <property type="component" value="Unassembled WGS sequence"/>
</dbReference>
<keyword evidence="4" id="KW-1185">Reference proteome</keyword>
<reference evidence="3" key="1">
    <citation type="submission" date="2021-02" db="EMBL/GenBank/DDBJ databases">
        <authorList>
            <person name="Dougan E. K."/>
            <person name="Rhodes N."/>
            <person name="Thang M."/>
            <person name="Chan C."/>
        </authorList>
    </citation>
    <scope>NUCLEOTIDE SEQUENCE</scope>
</reference>
<dbReference type="Gene3D" id="3.40.50.150">
    <property type="entry name" value="Vaccinia Virus protein VP39"/>
    <property type="match status" value="1"/>
</dbReference>
<evidence type="ECO:0000259" key="2">
    <source>
        <dbReference type="PROSITE" id="PS50020"/>
    </source>
</evidence>
<dbReference type="Pfam" id="PF10294">
    <property type="entry name" value="Methyltransf_16"/>
    <property type="match status" value="1"/>
</dbReference>
<feature type="domain" description="WW" evidence="2">
    <location>
        <begin position="113"/>
        <end position="141"/>
    </location>
</feature>
<dbReference type="InterPro" id="IPR001202">
    <property type="entry name" value="WW_dom"/>
</dbReference>
<protein>
    <submittedName>
        <fullName evidence="3">Eef1akmt3 protein</fullName>
    </submittedName>
</protein>
<dbReference type="SUPFAM" id="SSF53335">
    <property type="entry name" value="S-adenosyl-L-methionine-dependent methyltransferases"/>
    <property type="match status" value="1"/>
</dbReference>
<dbReference type="AlphaFoldDB" id="A0A813A1L8"/>
<dbReference type="CDD" id="cd00201">
    <property type="entry name" value="WW"/>
    <property type="match status" value="1"/>
</dbReference>
<dbReference type="PANTHER" id="PTHR14614">
    <property type="entry name" value="HEPATOCELLULAR CARCINOMA-ASSOCIATED ANTIGEN"/>
    <property type="match status" value="1"/>
</dbReference>
<proteinExistence type="predicted"/>
<feature type="non-terminal residue" evidence="3">
    <location>
        <position position="1"/>
    </location>
</feature>
<dbReference type="PROSITE" id="PS50020">
    <property type="entry name" value="WW_DOMAIN_2"/>
    <property type="match status" value="2"/>
</dbReference>
<name>A0A813A1L8_9DINO</name>
<dbReference type="InterPro" id="IPR019410">
    <property type="entry name" value="Methyltransf_16"/>
</dbReference>